<evidence type="ECO:0000256" key="4">
    <source>
        <dbReference type="ARBA" id="ARBA00022723"/>
    </source>
</evidence>
<evidence type="ECO:0000256" key="5">
    <source>
        <dbReference type="ARBA" id="ARBA00022759"/>
    </source>
</evidence>
<keyword evidence="4" id="KW-0479">Metal-binding</keyword>
<accession>A0ABC8TA70</accession>
<comment type="cofactor">
    <cofactor evidence="1">
        <name>Mn(2+)</name>
        <dbReference type="ChEBI" id="CHEBI:29035"/>
    </cofactor>
</comment>
<dbReference type="GO" id="GO:0004519">
    <property type="term" value="F:endonuclease activity"/>
    <property type="evidence" value="ECO:0007669"/>
    <property type="project" value="UniProtKB-KW"/>
</dbReference>
<dbReference type="GO" id="GO:0046872">
    <property type="term" value="F:metal ion binding"/>
    <property type="evidence" value="ECO:0007669"/>
    <property type="project" value="UniProtKB-KW"/>
</dbReference>
<evidence type="ECO:0000256" key="8">
    <source>
        <dbReference type="ARBA" id="ARBA00022884"/>
    </source>
</evidence>
<protein>
    <recommendedName>
        <fullName evidence="9">RNase III domain-containing protein</fullName>
    </recommendedName>
</protein>
<keyword evidence="7" id="KW-0460">Magnesium</keyword>
<sequence>MDSSVRAVEKLLGYRFQNKKLLEEALTHSSYIDSESYERLEFFGDAALGLAISKYLFIIYPEIDPGQLTLLHAVNISTERFARVAVRHRLYSYVQRRNVAALDGKVREFTEAVQQEDDTKVYGGDVKAPKVLADIVKSLAAAVYLDCQFNVTTLMMVRVSGDGWENKLDDKEVAAAIASQRSRGSGCSAGRGEDLIICL</sequence>
<dbReference type="Pfam" id="PF00636">
    <property type="entry name" value="Ribonuclease_3"/>
    <property type="match status" value="1"/>
</dbReference>
<evidence type="ECO:0000256" key="3">
    <source>
        <dbReference type="ARBA" id="ARBA00022722"/>
    </source>
</evidence>
<keyword evidence="11" id="KW-1185">Reference proteome</keyword>
<dbReference type="PROSITE" id="PS50142">
    <property type="entry name" value="RNASE_3_2"/>
    <property type="match status" value="1"/>
</dbReference>
<evidence type="ECO:0000256" key="7">
    <source>
        <dbReference type="ARBA" id="ARBA00022842"/>
    </source>
</evidence>
<name>A0ABC8TA70_9AQUA</name>
<dbReference type="SMART" id="SM00535">
    <property type="entry name" value="RIBOc"/>
    <property type="match status" value="1"/>
</dbReference>
<dbReference type="EMBL" id="CAUOFW020004114">
    <property type="protein sequence ID" value="CAK9163918.1"/>
    <property type="molecule type" value="Genomic_DNA"/>
</dbReference>
<keyword evidence="8" id="KW-0694">RNA-binding</keyword>
<keyword evidence="6" id="KW-0378">Hydrolase</keyword>
<dbReference type="Proteomes" id="UP001642360">
    <property type="component" value="Unassembled WGS sequence"/>
</dbReference>
<dbReference type="SUPFAM" id="SSF69065">
    <property type="entry name" value="RNase III domain-like"/>
    <property type="match status" value="1"/>
</dbReference>
<dbReference type="FunFam" id="1.10.1520.10:FF:000004">
    <property type="entry name" value="Endoribonuclease dicer-like 1"/>
    <property type="match status" value="1"/>
</dbReference>
<dbReference type="GO" id="GO:0016787">
    <property type="term" value="F:hydrolase activity"/>
    <property type="evidence" value="ECO:0007669"/>
    <property type="project" value="UniProtKB-KW"/>
</dbReference>
<evidence type="ECO:0000313" key="10">
    <source>
        <dbReference type="EMBL" id="CAK9163918.1"/>
    </source>
</evidence>
<dbReference type="PANTHER" id="PTHR14950:SF49">
    <property type="entry name" value="RIBONUCLEASE 3-LIKE PROTEIN 2-RELATED"/>
    <property type="match status" value="1"/>
</dbReference>
<reference evidence="10 11" key="1">
    <citation type="submission" date="2024-02" db="EMBL/GenBank/DDBJ databases">
        <authorList>
            <person name="Vignale AGUSTIN F."/>
            <person name="Sosa J E."/>
            <person name="Modenutti C."/>
        </authorList>
    </citation>
    <scope>NUCLEOTIDE SEQUENCE [LARGE SCALE GENOMIC DNA]</scope>
</reference>
<keyword evidence="3" id="KW-0540">Nuclease</keyword>
<dbReference type="InterPro" id="IPR000999">
    <property type="entry name" value="RNase_III_dom"/>
</dbReference>
<comment type="cofactor">
    <cofactor evidence="2">
        <name>Mg(2+)</name>
        <dbReference type="ChEBI" id="CHEBI:18420"/>
    </cofactor>
</comment>
<organism evidence="10 11">
    <name type="scientific">Ilex paraguariensis</name>
    <name type="common">yerba mate</name>
    <dbReference type="NCBI Taxonomy" id="185542"/>
    <lineage>
        <taxon>Eukaryota</taxon>
        <taxon>Viridiplantae</taxon>
        <taxon>Streptophyta</taxon>
        <taxon>Embryophyta</taxon>
        <taxon>Tracheophyta</taxon>
        <taxon>Spermatophyta</taxon>
        <taxon>Magnoliopsida</taxon>
        <taxon>eudicotyledons</taxon>
        <taxon>Gunneridae</taxon>
        <taxon>Pentapetalae</taxon>
        <taxon>asterids</taxon>
        <taxon>campanulids</taxon>
        <taxon>Aquifoliales</taxon>
        <taxon>Aquifoliaceae</taxon>
        <taxon>Ilex</taxon>
    </lineage>
</organism>
<dbReference type="PANTHER" id="PTHR14950">
    <property type="entry name" value="DICER-RELATED"/>
    <property type="match status" value="1"/>
</dbReference>
<dbReference type="Gene3D" id="1.10.1520.10">
    <property type="entry name" value="Ribonuclease III domain"/>
    <property type="match status" value="1"/>
</dbReference>
<evidence type="ECO:0000256" key="1">
    <source>
        <dbReference type="ARBA" id="ARBA00001936"/>
    </source>
</evidence>
<feature type="domain" description="RNase III" evidence="9">
    <location>
        <begin position="5"/>
        <end position="148"/>
    </location>
</feature>
<comment type="caution">
    <text evidence="10">The sequence shown here is derived from an EMBL/GenBank/DDBJ whole genome shotgun (WGS) entry which is preliminary data.</text>
</comment>
<proteinExistence type="predicted"/>
<evidence type="ECO:0000313" key="11">
    <source>
        <dbReference type="Proteomes" id="UP001642360"/>
    </source>
</evidence>
<gene>
    <name evidence="10" type="ORF">ILEXP_LOCUS32989</name>
</gene>
<dbReference type="GO" id="GO:0003723">
    <property type="term" value="F:RNA binding"/>
    <property type="evidence" value="ECO:0007669"/>
    <property type="project" value="UniProtKB-KW"/>
</dbReference>
<dbReference type="CDD" id="cd00593">
    <property type="entry name" value="RIBOc"/>
    <property type="match status" value="1"/>
</dbReference>
<dbReference type="AlphaFoldDB" id="A0ABC8TA70"/>
<evidence type="ECO:0000256" key="6">
    <source>
        <dbReference type="ARBA" id="ARBA00022801"/>
    </source>
</evidence>
<evidence type="ECO:0000256" key="2">
    <source>
        <dbReference type="ARBA" id="ARBA00001946"/>
    </source>
</evidence>
<evidence type="ECO:0000259" key="9">
    <source>
        <dbReference type="PROSITE" id="PS50142"/>
    </source>
</evidence>
<keyword evidence="5" id="KW-0255">Endonuclease</keyword>
<dbReference type="InterPro" id="IPR036389">
    <property type="entry name" value="RNase_III_sf"/>
</dbReference>